<feature type="compositionally biased region" description="Polar residues" evidence="1">
    <location>
        <begin position="263"/>
        <end position="279"/>
    </location>
</feature>
<dbReference type="EMBL" id="JAPDMQ010000132">
    <property type="protein sequence ID" value="KAK0533700.1"/>
    <property type="molecule type" value="Genomic_DNA"/>
</dbReference>
<feature type="compositionally biased region" description="Polar residues" evidence="1">
    <location>
        <begin position="994"/>
        <end position="1008"/>
    </location>
</feature>
<sequence>MTAGRASAASAAADANRSPTSPRITITAAFGSASGASGSGSGALPSPTASNHSRQLAALSPYSLEACLAEAQDVWRRDLRSLFDQAADRFPDVGWTVPADDGNDTDGELGVGSSSSAVGRASGSASGHRLSGSISTAASSAVSFGNPKEEIIWAHKAILYARAPNTFQARYLNLRSASEKLGHLANSSNVSLPSIRTSNDFLNTRPAWARRRTVRGSAPPSSFGMPRPAITGASSAASDSEDEMGASASAPGGSLRRFDSRDSLASSIERPSSRGSFAASSDGHDLGFDGASVSESSSLASADSASTIRPPLSLEGVSTEFFSSILEYLYTAEESMVEAFEFLYQDRISLGGSQEERIEKLRQDFVFMWRSKLFSDVTITLSQDGARAIRSIPDAATSAISLVSSVTHADGAESVAGDEETSTFSTHRMVLVSRSPYFAAQLLSRFSDSHASTIHLPSPPFTPASVHFTLGFLYTGTLFFSNRTFDLTTAFQLWRSGHYLQVETLKSVVCALITKQFCHDFACSPPCKSCVKRVPRTLAFTCAPDVSEPHLGSRARAAVAGENFGSYWAKEVGNLDYSARGAIVADLCARVENNPALMVPTLRQLSIVGTKIDTERTSKWVEALRWMCESVEGRLRDLLEAQFEIVVASEEWTQLLDGVTFLRDVLDKALVMLIDGLNERRAAKIYQVLVGTVLLREEGFAVDAIRQAIEDGRSGILRFIKRRWIGIRALAGFNGLERWCLKEISHEIDVPENELLLPDSEAAALSPAKKPPKLAVLRTGGRTASSRSSSTEEREAGPINMRAQVLNRNAARATVVAASQRPAASPAGLRTPRTSTGPGSGSESGASASSSSAVPPRARTTSAASSSSAVRRPAAPARATSSASHASTASTASRSSNALSVTRSSTAAAAARTLSAKDAQRTPSRTSQSGSSLRRVPSASSVRSQGSAVSASSTVSGEAHTPTPSIRSVRANPPSAPQSAKSGTKTGSVGRVAGTSTANSIKSTTSAASLRAKAVSPSPSGRTLSNASTTAPTTPTTPSRRTLAATPKAAPKSTATTPTKTHSYLKATPKPAQPGSSSKLSTGSAASARTRTTSAASSTMVTPVKRTAVGSSLSKTPTAATAAKPAAAKAVLGNSTSAAANANAPSTPKAAAMEIDDKPVEEAKAEVEAETEAEVADDYVEGAGTNLILGIPCIISPRNSQTGKSSRLRATVKYIGPLKGRRGSWLGVEVPFPLPLGVEEDSLGGLNDGSDAGVRYFVLGAPEPVQEEDYEMSDAENEGGQASTDRRARRKRIAGVVRAASEALSSGGSDYHSSSNGAVGSSNLSESVGSLSPDSATGQPSAAKRLKNLRGTGLAMKRHLSSDREAAQGETRGLFIRPNEVLFVVTPDGL</sequence>
<feature type="domain" description="BTB" evidence="2">
    <location>
        <begin position="409"/>
        <end position="482"/>
    </location>
</feature>
<feature type="compositionally biased region" description="Low complexity" evidence="1">
    <location>
        <begin position="1023"/>
        <end position="1061"/>
    </location>
</feature>
<dbReference type="SMART" id="SM00225">
    <property type="entry name" value="BTB"/>
    <property type="match status" value="1"/>
</dbReference>
<dbReference type="Proteomes" id="UP001176521">
    <property type="component" value="Unassembled WGS sequence"/>
</dbReference>
<dbReference type="PROSITE" id="PS50245">
    <property type="entry name" value="CAP_GLY_2"/>
    <property type="match status" value="1"/>
</dbReference>
<dbReference type="Gene3D" id="2.30.30.190">
    <property type="entry name" value="CAP Gly-rich-like domain"/>
    <property type="match status" value="1"/>
</dbReference>
<evidence type="ECO:0008006" key="6">
    <source>
        <dbReference type="Google" id="ProtNLM"/>
    </source>
</evidence>
<keyword evidence="5" id="KW-1185">Reference proteome</keyword>
<feature type="compositionally biased region" description="Polar residues" evidence="1">
    <location>
        <begin position="921"/>
        <end position="932"/>
    </location>
</feature>
<feature type="compositionally biased region" description="Low complexity" evidence="1">
    <location>
        <begin position="1076"/>
        <end position="1099"/>
    </location>
</feature>
<dbReference type="Gene3D" id="3.30.710.10">
    <property type="entry name" value="Potassium Channel Kv1.1, Chain A"/>
    <property type="match status" value="1"/>
</dbReference>
<dbReference type="Pfam" id="PF00651">
    <property type="entry name" value="BTB"/>
    <property type="match status" value="1"/>
</dbReference>
<feature type="region of interest" description="Disordered" evidence="1">
    <location>
        <begin position="1304"/>
        <end position="1341"/>
    </location>
</feature>
<organism evidence="4 5">
    <name type="scientific">Tilletia horrida</name>
    <dbReference type="NCBI Taxonomy" id="155126"/>
    <lineage>
        <taxon>Eukaryota</taxon>
        <taxon>Fungi</taxon>
        <taxon>Dikarya</taxon>
        <taxon>Basidiomycota</taxon>
        <taxon>Ustilaginomycotina</taxon>
        <taxon>Exobasidiomycetes</taxon>
        <taxon>Tilletiales</taxon>
        <taxon>Tilletiaceae</taxon>
        <taxon>Tilletia</taxon>
    </lineage>
</organism>
<dbReference type="SUPFAM" id="SSF54695">
    <property type="entry name" value="POZ domain"/>
    <property type="match status" value="1"/>
</dbReference>
<feature type="region of interest" description="Disordered" evidence="1">
    <location>
        <begin position="1"/>
        <end position="51"/>
    </location>
</feature>
<dbReference type="PANTHER" id="PTHR22427:SF7">
    <property type="entry name" value="GH15728P"/>
    <property type="match status" value="1"/>
</dbReference>
<reference evidence="4" key="1">
    <citation type="journal article" date="2023" name="PhytoFront">
        <title>Draft Genome Resources of Seven Strains of Tilletia horrida, Causal Agent of Kernel Smut of Rice.</title>
        <authorList>
            <person name="Khanal S."/>
            <person name="Antony Babu S."/>
            <person name="Zhou X.G."/>
        </authorList>
    </citation>
    <scope>NUCLEOTIDE SEQUENCE</scope>
    <source>
        <strain evidence="4">TX3</strain>
    </source>
</reference>
<feature type="compositionally biased region" description="Low complexity" evidence="1">
    <location>
        <begin position="938"/>
        <end position="956"/>
    </location>
</feature>
<feature type="compositionally biased region" description="Low complexity" evidence="1">
    <location>
        <begin position="1305"/>
        <end position="1332"/>
    </location>
</feature>
<feature type="compositionally biased region" description="Low complexity" evidence="1">
    <location>
        <begin position="830"/>
        <end position="916"/>
    </location>
</feature>
<dbReference type="InterPro" id="IPR000938">
    <property type="entry name" value="CAP-Gly_domain"/>
</dbReference>
<gene>
    <name evidence="4" type="ORF">OC842_002887</name>
</gene>
<evidence type="ECO:0000259" key="3">
    <source>
        <dbReference type="PROSITE" id="PS50245"/>
    </source>
</evidence>
<feature type="compositionally biased region" description="Low complexity" evidence="1">
    <location>
        <begin position="767"/>
        <end position="789"/>
    </location>
</feature>
<dbReference type="InterPro" id="IPR036859">
    <property type="entry name" value="CAP-Gly_dom_sf"/>
</dbReference>
<dbReference type="SUPFAM" id="SSF74924">
    <property type="entry name" value="Cap-Gly domain"/>
    <property type="match status" value="1"/>
</dbReference>
<accession>A0AAN6JLV1</accession>
<feature type="compositionally biased region" description="Low complexity" evidence="1">
    <location>
        <begin position="1"/>
        <end position="15"/>
    </location>
</feature>
<dbReference type="CDD" id="cd18186">
    <property type="entry name" value="BTB_POZ_ZBTB_KLHL-like"/>
    <property type="match status" value="1"/>
</dbReference>
<dbReference type="PROSITE" id="PS50097">
    <property type="entry name" value="BTB"/>
    <property type="match status" value="1"/>
</dbReference>
<dbReference type="PANTHER" id="PTHR22427">
    <property type="entry name" value="GH15728P"/>
    <property type="match status" value="1"/>
</dbReference>
<dbReference type="InterPro" id="IPR011333">
    <property type="entry name" value="SKP1/BTB/POZ_sf"/>
</dbReference>
<feature type="domain" description="CAP-Gly" evidence="3">
    <location>
        <begin position="1216"/>
        <end position="1257"/>
    </location>
</feature>
<feature type="compositionally biased region" description="Low complexity" evidence="1">
    <location>
        <begin position="807"/>
        <end position="818"/>
    </location>
</feature>
<evidence type="ECO:0000259" key="2">
    <source>
        <dbReference type="PROSITE" id="PS50097"/>
    </source>
</evidence>
<comment type="caution">
    <text evidence="4">The sequence shown here is derived from an EMBL/GenBank/DDBJ whole genome shotgun (WGS) entry which is preliminary data.</text>
</comment>
<feature type="region of interest" description="Disordered" evidence="1">
    <location>
        <begin position="767"/>
        <end position="1101"/>
    </location>
</feature>
<feature type="region of interest" description="Disordered" evidence="1">
    <location>
        <begin position="211"/>
        <end position="281"/>
    </location>
</feature>
<feature type="compositionally biased region" description="Polar residues" evidence="1">
    <location>
        <begin position="977"/>
        <end position="987"/>
    </location>
</feature>
<proteinExistence type="predicted"/>
<feature type="compositionally biased region" description="Acidic residues" evidence="1">
    <location>
        <begin position="1267"/>
        <end position="1277"/>
    </location>
</feature>
<dbReference type="Pfam" id="PF01302">
    <property type="entry name" value="CAP_GLY"/>
    <property type="match status" value="1"/>
</dbReference>
<evidence type="ECO:0000313" key="4">
    <source>
        <dbReference type="EMBL" id="KAK0533700.1"/>
    </source>
</evidence>
<evidence type="ECO:0000256" key="1">
    <source>
        <dbReference type="SAM" id="MobiDB-lite"/>
    </source>
</evidence>
<evidence type="ECO:0000313" key="5">
    <source>
        <dbReference type="Proteomes" id="UP001176521"/>
    </source>
</evidence>
<dbReference type="SMART" id="SM01052">
    <property type="entry name" value="CAP_GLY"/>
    <property type="match status" value="1"/>
</dbReference>
<name>A0AAN6JLV1_9BASI</name>
<feature type="region of interest" description="Disordered" evidence="1">
    <location>
        <begin position="1267"/>
        <end position="1290"/>
    </location>
</feature>
<dbReference type="InterPro" id="IPR000210">
    <property type="entry name" value="BTB/POZ_dom"/>
</dbReference>
<protein>
    <recommendedName>
        <fullName evidence="6">BTB domain-containing protein</fullName>
    </recommendedName>
</protein>